<dbReference type="InterPro" id="IPR041664">
    <property type="entry name" value="AAA_16"/>
</dbReference>
<accession>A0A5B0BNM2</accession>
<dbReference type="InterPro" id="IPR000792">
    <property type="entry name" value="Tscrpt_reg_LuxR_C"/>
</dbReference>
<dbReference type="InterPro" id="IPR036388">
    <property type="entry name" value="WH-like_DNA-bd_sf"/>
</dbReference>
<dbReference type="GO" id="GO:0006355">
    <property type="term" value="P:regulation of DNA-templated transcription"/>
    <property type="evidence" value="ECO:0007669"/>
    <property type="project" value="InterPro"/>
</dbReference>
<keyword evidence="6" id="KW-1185">Reference proteome</keyword>
<feature type="domain" description="HTH luxR-type" evidence="4">
    <location>
        <begin position="892"/>
        <end position="957"/>
    </location>
</feature>
<evidence type="ECO:0000256" key="3">
    <source>
        <dbReference type="SAM" id="MobiDB-lite"/>
    </source>
</evidence>
<name>A0A5B0BNM2_9ACTN</name>
<dbReference type="Pfam" id="PF13191">
    <property type="entry name" value="AAA_16"/>
    <property type="match status" value="1"/>
</dbReference>
<evidence type="ECO:0000256" key="1">
    <source>
        <dbReference type="ARBA" id="ARBA00022741"/>
    </source>
</evidence>
<dbReference type="Gene3D" id="1.25.40.10">
    <property type="entry name" value="Tetratricopeptide repeat domain"/>
    <property type="match status" value="1"/>
</dbReference>
<dbReference type="PROSITE" id="PS00622">
    <property type="entry name" value="HTH_LUXR_1"/>
    <property type="match status" value="1"/>
</dbReference>
<proteinExistence type="predicted"/>
<comment type="caution">
    <text evidence="5">The sequence shown here is derived from an EMBL/GenBank/DDBJ whole genome shotgun (WGS) entry which is preliminary data.</text>
</comment>
<dbReference type="InterPro" id="IPR016032">
    <property type="entry name" value="Sig_transdc_resp-reg_C-effctor"/>
</dbReference>
<keyword evidence="1" id="KW-0547">Nucleotide-binding</keyword>
<evidence type="ECO:0000256" key="2">
    <source>
        <dbReference type="ARBA" id="ARBA00022840"/>
    </source>
</evidence>
<dbReference type="PANTHER" id="PTHR16305">
    <property type="entry name" value="TESTICULAR SOLUBLE ADENYLYL CYCLASE"/>
    <property type="match status" value="1"/>
</dbReference>
<sequence>MRDAGCDDRRRRAPEDPATSGEPVDEYTATTACGPSGTAVIRGAEWDRLVAAVTTPRTAESVTRTADVLLTVVGECGAGKTTLVEAVAERFAADGGRVLKADSSPSETHLAFSVLHQLLRPVRGRIDLLPLRQRGALHVAFGAGERSEAPDPMLIGTAVLTLLPDLAAERPLLVVVDGAQWADRASLDALSFAARRLADEPVTLLVATRDPTLRGLAAQEPTLTLDPLDRGAAERLLDLQPRVPAGPIRAAVLDQAEGNPLALVELARAVGDHDSTSRTIHGPLPVTERLGRLYADRLAALPARTRRAVVRLAAVDDEDPSHTVLSWLPDIGDPVWAPAEEAGLVRRSGGRLRWGHPLSRLAIHHTAPAEERRAAHLGLAELFGDQDPDRHAWHLAAATSGLSASVSARLEAGADRARHRSGYAAAAHMLERAADLHPDRGESTRLLVAATRAAVLTGRLDSVERLAARTRVGTDDPTAAALAALQVGRLMTLTSSHNAAFGQLMRPAAALADSDPAAASEALAAASVVRFYSGDAAQLYEIERLLPLASTPPGHRLGEREGLLADWAWVVAHPEAADARFALRLPALAVGAREEPQTLILLATAAWLLDETELAARTYDAALASWTSQGPLPDGLGGAAALAYLEQGRWARAQTACAELADVASSFGLDHAAACAAATQALLCALRGDAAGARARARYALSLVDPRESRSVLVLAHRALGTAATAEGDHETAYQHCRALFDDRGNPTHYHLSYPALPELAAAAARVGRREEATRIVDGVERSLADAGALAPRRAALVRLSRAVLAPAEEAEKAEEHFTAALEPPALARRPFEHGQALLAYGEWLRRRRRISDARPPLVEAEALFRRLTAQPWVARAQSELRAAGARNATMRPDAFAGLTPQQQEIVRLAALGLTNREVAEKLYLSPRTVSSHLYRAFPKLGITVRSQLRDVVDTMTAGGGEAGRDIDARGGP</sequence>
<dbReference type="InterPro" id="IPR027417">
    <property type="entry name" value="P-loop_NTPase"/>
</dbReference>
<dbReference type="SUPFAM" id="SSF46894">
    <property type="entry name" value="C-terminal effector domain of the bipartite response regulators"/>
    <property type="match status" value="1"/>
</dbReference>
<feature type="compositionally biased region" description="Basic and acidic residues" evidence="3">
    <location>
        <begin position="1"/>
        <end position="15"/>
    </location>
</feature>
<dbReference type="PRINTS" id="PR00038">
    <property type="entry name" value="HTHLUXR"/>
</dbReference>
<dbReference type="PANTHER" id="PTHR16305:SF35">
    <property type="entry name" value="TRANSCRIPTIONAL ACTIVATOR DOMAIN"/>
    <property type="match status" value="1"/>
</dbReference>
<dbReference type="OrthoDB" id="7053960at2"/>
<evidence type="ECO:0000259" key="4">
    <source>
        <dbReference type="PROSITE" id="PS50043"/>
    </source>
</evidence>
<dbReference type="GO" id="GO:0004016">
    <property type="term" value="F:adenylate cyclase activity"/>
    <property type="evidence" value="ECO:0007669"/>
    <property type="project" value="TreeGrafter"/>
</dbReference>
<feature type="region of interest" description="Disordered" evidence="3">
    <location>
        <begin position="1"/>
        <end position="30"/>
    </location>
</feature>
<dbReference type="Pfam" id="PF00196">
    <property type="entry name" value="GerE"/>
    <property type="match status" value="1"/>
</dbReference>
<dbReference type="Proteomes" id="UP000324965">
    <property type="component" value="Unassembled WGS sequence"/>
</dbReference>
<dbReference type="GO" id="GO:0003677">
    <property type="term" value="F:DNA binding"/>
    <property type="evidence" value="ECO:0007669"/>
    <property type="project" value="InterPro"/>
</dbReference>
<dbReference type="InterPro" id="IPR011990">
    <property type="entry name" value="TPR-like_helical_dom_sf"/>
</dbReference>
<dbReference type="SUPFAM" id="SSF48452">
    <property type="entry name" value="TPR-like"/>
    <property type="match status" value="1"/>
</dbReference>
<evidence type="ECO:0000313" key="6">
    <source>
        <dbReference type="Proteomes" id="UP000324965"/>
    </source>
</evidence>
<reference evidence="5 6" key="1">
    <citation type="submission" date="2019-05" db="EMBL/GenBank/DDBJ databases">
        <authorList>
            <person name="Hariharan J."/>
            <person name="Choudoir M.J."/>
            <person name="Diebold P."/>
            <person name="Panke-Buisse K."/>
            <person name="Buckley D.H."/>
        </authorList>
    </citation>
    <scope>NUCLEOTIDE SEQUENCE [LARGE SCALE GENOMIC DNA]</scope>
    <source>
        <strain evidence="5 6">SUN51</strain>
    </source>
</reference>
<dbReference type="AlphaFoldDB" id="A0A5B0BNM2"/>
<dbReference type="SUPFAM" id="SSF52540">
    <property type="entry name" value="P-loop containing nucleoside triphosphate hydrolases"/>
    <property type="match status" value="1"/>
</dbReference>
<protein>
    <submittedName>
        <fullName evidence="5">LuxR family transcriptional regulator</fullName>
    </submittedName>
</protein>
<dbReference type="GO" id="GO:0005524">
    <property type="term" value="F:ATP binding"/>
    <property type="evidence" value="ECO:0007669"/>
    <property type="project" value="UniProtKB-KW"/>
</dbReference>
<dbReference type="SMART" id="SM00421">
    <property type="entry name" value="HTH_LUXR"/>
    <property type="match status" value="1"/>
</dbReference>
<evidence type="ECO:0000313" key="5">
    <source>
        <dbReference type="EMBL" id="KAA0942579.1"/>
    </source>
</evidence>
<dbReference type="Gene3D" id="1.10.10.10">
    <property type="entry name" value="Winged helix-like DNA-binding domain superfamily/Winged helix DNA-binding domain"/>
    <property type="match status" value="1"/>
</dbReference>
<keyword evidence="2" id="KW-0067">ATP-binding</keyword>
<dbReference type="GO" id="GO:0005737">
    <property type="term" value="C:cytoplasm"/>
    <property type="evidence" value="ECO:0007669"/>
    <property type="project" value="TreeGrafter"/>
</dbReference>
<dbReference type="EMBL" id="VDFC01000006">
    <property type="protein sequence ID" value="KAA0942579.1"/>
    <property type="molecule type" value="Genomic_DNA"/>
</dbReference>
<dbReference type="PROSITE" id="PS50043">
    <property type="entry name" value="HTH_LUXR_2"/>
    <property type="match status" value="1"/>
</dbReference>
<gene>
    <name evidence="5" type="ORF">FGF04_02615</name>
</gene>
<organism evidence="5 6">
    <name type="scientific">Streptomyces apricus</name>
    <dbReference type="NCBI Taxonomy" id="1828112"/>
    <lineage>
        <taxon>Bacteria</taxon>
        <taxon>Bacillati</taxon>
        <taxon>Actinomycetota</taxon>
        <taxon>Actinomycetes</taxon>
        <taxon>Kitasatosporales</taxon>
        <taxon>Streptomycetaceae</taxon>
        <taxon>Streptomyces</taxon>
    </lineage>
</organism>
<dbReference type="CDD" id="cd06170">
    <property type="entry name" value="LuxR_C_like"/>
    <property type="match status" value="1"/>
</dbReference>